<protein>
    <submittedName>
        <fullName evidence="1">Uncharacterized protein</fullName>
    </submittedName>
</protein>
<proteinExistence type="predicted"/>
<dbReference type="Proteomes" id="UP000814128">
    <property type="component" value="Unassembled WGS sequence"/>
</dbReference>
<comment type="caution">
    <text evidence="1">The sequence shown here is derived from an EMBL/GenBank/DDBJ whole genome shotgun (WGS) entry which is preliminary data.</text>
</comment>
<reference evidence="1" key="2">
    <citation type="journal article" date="2022" name="New Phytol.">
        <title>Evolutionary transition to the ectomycorrhizal habit in the genomes of a hyperdiverse lineage of mushroom-forming fungi.</title>
        <authorList>
            <person name="Looney B."/>
            <person name="Miyauchi S."/>
            <person name="Morin E."/>
            <person name="Drula E."/>
            <person name="Courty P.E."/>
            <person name="Kohler A."/>
            <person name="Kuo A."/>
            <person name="LaButti K."/>
            <person name="Pangilinan J."/>
            <person name="Lipzen A."/>
            <person name="Riley R."/>
            <person name="Andreopoulos W."/>
            <person name="He G."/>
            <person name="Johnson J."/>
            <person name="Nolan M."/>
            <person name="Tritt A."/>
            <person name="Barry K.W."/>
            <person name="Grigoriev I.V."/>
            <person name="Nagy L.G."/>
            <person name="Hibbett D."/>
            <person name="Henrissat B."/>
            <person name="Matheny P.B."/>
            <person name="Labbe J."/>
            <person name="Martin F.M."/>
        </authorList>
    </citation>
    <scope>NUCLEOTIDE SEQUENCE</scope>
    <source>
        <strain evidence="1">EC-137</strain>
    </source>
</reference>
<name>A0ACB8QNS1_9AGAM</name>
<evidence type="ECO:0000313" key="1">
    <source>
        <dbReference type="EMBL" id="KAI0033317.1"/>
    </source>
</evidence>
<accession>A0ACB8QNS1</accession>
<gene>
    <name evidence="1" type="ORF">K488DRAFT_84999</name>
</gene>
<keyword evidence="2" id="KW-1185">Reference proteome</keyword>
<sequence length="287" mass="30661">MTTYSNHLGSARHARSVPSVNEGLVDVFIAGALPLDLIGGSDDYNSCTMARSRPCTALGLLGTTAVTRLGPSLNGAGGLNVRSVQDVLAAHLTSLVLDGAPLVNRDILLLHHLPSLSAFHLANTTVSDESPFHLITPRHSLACLSLHNNTSITDDACPAPALLTCPISPVPPSECPACTASRAPSNFPAHTLPPRTHSRTHSRTHHVPVRRLRAFHRPPTQPRRAVHVAHNRALFATMPARPGADAATRKRLQVWLEMLGVCDGTVHVGVIQRNKLPHTLTVSRSGE</sequence>
<dbReference type="EMBL" id="MU273522">
    <property type="protein sequence ID" value="KAI0033317.1"/>
    <property type="molecule type" value="Genomic_DNA"/>
</dbReference>
<evidence type="ECO:0000313" key="2">
    <source>
        <dbReference type="Proteomes" id="UP000814128"/>
    </source>
</evidence>
<organism evidence="1 2">
    <name type="scientific">Vararia minispora EC-137</name>
    <dbReference type="NCBI Taxonomy" id="1314806"/>
    <lineage>
        <taxon>Eukaryota</taxon>
        <taxon>Fungi</taxon>
        <taxon>Dikarya</taxon>
        <taxon>Basidiomycota</taxon>
        <taxon>Agaricomycotina</taxon>
        <taxon>Agaricomycetes</taxon>
        <taxon>Russulales</taxon>
        <taxon>Lachnocladiaceae</taxon>
        <taxon>Vararia</taxon>
    </lineage>
</organism>
<reference evidence="1" key="1">
    <citation type="submission" date="2021-02" db="EMBL/GenBank/DDBJ databases">
        <authorList>
            <consortium name="DOE Joint Genome Institute"/>
            <person name="Ahrendt S."/>
            <person name="Looney B.P."/>
            <person name="Miyauchi S."/>
            <person name="Morin E."/>
            <person name="Drula E."/>
            <person name="Courty P.E."/>
            <person name="Chicoki N."/>
            <person name="Fauchery L."/>
            <person name="Kohler A."/>
            <person name="Kuo A."/>
            <person name="Labutti K."/>
            <person name="Pangilinan J."/>
            <person name="Lipzen A."/>
            <person name="Riley R."/>
            <person name="Andreopoulos W."/>
            <person name="He G."/>
            <person name="Johnson J."/>
            <person name="Barry K.W."/>
            <person name="Grigoriev I.V."/>
            <person name="Nagy L."/>
            <person name="Hibbett D."/>
            <person name="Henrissat B."/>
            <person name="Matheny P.B."/>
            <person name="Labbe J."/>
            <person name="Martin F."/>
        </authorList>
    </citation>
    <scope>NUCLEOTIDE SEQUENCE</scope>
    <source>
        <strain evidence="1">EC-137</strain>
    </source>
</reference>